<dbReference type="OrthoDB" id="5981993at2759"/>
<dbReference type="AlphaFoldDB" id="A0A2B4RTC7"/>
<evidence type="ECO:0000313" key="2">
    <source>
        <dbReference type="Proteomes" id="UP000225706"/>
    </source>
</evidence>
<comment type="caution">
    <text evidence="1">The sequence shown here is derived from an EMBL/GenBank/DDBJ whole genome shotgun (WGS) entry which is preliminary data.</text>
</comment>
<accession>A0A2B4RTC7</accession>
<keyword evidence="2" id="KW-1185">Reference proteome</keyword>
<dbReference type="Proteomes" id="UP000225706">
    <property type="component" value="Unassembled WGS sequence"/>
</dbReference>
<evidence type="ECO:0000313" key="1">
    <source>
        <dbReference type="EMBL" id="PFX20406.1"/>
    </source>
</evidence>
<gene>
    <name evidence="1" type="ORF">AWC38_SpisGene15132</name>
</gene>
<dbReference type="EMBL" id="LSMT01000318">
    <property type="protein sequence ID" value="PFX20406.1"/>
    <property type="molecule type" value="Genomic_DNA"/>
</dbReference>
<organism evidence="1 2">
    <name type="scientific">Stylophora pistillata</name>
    <name type="common">Smooth cauliflower coral</name>
    <dbReference type="NCBI Taxonomy" id="50429"/>
    <lineage>
        <taxon>Eukaryota</taxon>
        <taxon>Metazoa</taxon>
        <taxon>Cnidaria</taxon>
        <taxon>Anthozoa</taxon>
        <taxon>Hexacorallia</taxon>
        <taxon>Scleractinia</taxon>
        <taxon>Astrocoeniina</taxon>
        <taxon>Pocilloporidae</taxon>
        <taxon>Stylophora</taxon>
    </lineage>
</organism>
<reference evidence="2" key="1">
    <citation type="journal article" date="2017" name="bioRxiv">
        <title>Comparative analysis of the genomes of Stylophora pistillata and Acropora digitifera provides evidence for extensive differences between species of corals.</title>
        <authorList>
            <person name="Voolstra C.R."/>
            <person name="Li Y."/>
            <person name="Liew Y.J."/>
            <person name="Baumgarten S."/>
            <person name="Zoccola D."/>
            <person name="Flot J.-F."/>
            <person name="Tambutte S."/>
            <person name="Allemand D."/>
            <person name="Aranda M."/>
        </authorList>
    </citation>
    <scope>NUCLEOTIDE SEQUENCE [LARGE SCALE GENOMIC DNA]</scope>
</reference>
<name>A0A2B4RTC7_STYPI</name>
<sequence>MEVELSPGVVNSCNVARKRQAAQESGSETRLKKRPCLEDCCWSLENACNVESENRSLSFTQPVVISHQRPDDNCSSSFYPDTATCNGHSHKDINCNLVNQENQFQEMDISYESTTTTRSRELHQQTFPVPSLLAQYDSSSASCLRCLRGEPGHINHLTI</sequence>
<proteinExistence type="predicted"/>
<protein>
    <submittedName>
        <fullName evidence="1">Uncharacterized protein</fullName>
    </submittedName>
</protein>